<organism evidence="5 6">
    <name type="scientific">Sulfurospirillum tamanense</name>
    <dbReference type="NCBI Taxonomy" id="2813362"/>
    <lineage>
        <taxon>Bacteria</taxon>
        <taxon>Pseudomonadati</taxon>
        <taxon>Campylobacterota</taxon>
        <taxon>Epsilonproteobacteria</taxon>
        <taxon>Campylobacterales</taxon>
        <taxon>Sulfurospirillaceae</taxon>
        <taxon>Sulfurospirillum</taxon>
    </lineage>
</organism>
<dbReference type="SUPFAM" id="SSF53163">
    <property type="entry name" value="HybD-like"/>
    <property type="match status" value="1"/>
</dbReference>
<evidence type="ECO:0000313" key="5">
    <source>
        <dbReference type="EMBL" id="MBN2964160.1"/>
    </source>
</evidence>
<reference evidence="5 6" key="2">
    <citation type="submission" date="2021-02" db="EMBL/GenBank/DDBJ databases">
        <title>Sulfurospirillum tamanensis sp. nov.</title>
        <authorList>
            <person name="Frolova A."/>
            <person name="Merkel A."/>
            <person name="Slobodkin A."/>
        </authorList>
    </citation>
    <scope>NUCLEOTIDE SEQUENCE [LARGE SCALE GENOMIC DNA]</scope>
    <source>
        <strain evidence="5 6">T05b</strain>
    </source>
</reference>
<comment type="similarity">
    <text evidence="1">Belongs to the peptidase A31 family.</text>
</comment>
<dbReference type="Pfam" id="PF01750">
    <property type="entry name" value="HycI"/>
    <property type="match status" value="1"/>
</dbReference>
<comment type="caution">
    <text evidence="5">The sequence shown here is derived from an EMBL/GenBank/DDBJ whole genome shotgun (WGS) entry which is preliminary data.</text>
</comment>
<dbReference type="InterPro" id="IPR023430">
    <property type="entry name" value="Pept_HybD-like_dom_sf"/>
</dbReference>
<reference evidence="5 6" key="3">
    <citation type="submission" date="2021-02" db="EMBL/GenBank/DDBJ databases">
        <authorList>
            <person name="Merkel A.Y."/>
        </authorList>
    </citation>
    <scope>NUCLEOTIDE SEQUENCE [LARGE SCALE GENOMIC DNA]</scope>
    <source>
        <strain evidence="5 6">T05b</strain>
    </source>
</reference>
<sequence>MKVLVLGIGNVMFSDEGVGVHLCHLVEQKYAFTSSEHTVDFVDGGTLAERLIPIIAPYDALIIFDCVDANDGKIGDVYFFDFEDVPNSITWQGSAHEVEMLQTLTMMDLLGDRPPTKVIGIIPEVISITTLEMTKAVREGATVMEKTFIEHMRNIGFDVVVQKPELTIQQVANLACQREYDDSSV</sequence>
<dbReference type="RefSeq" id="WP_205458709.1">
    <property type="nucleotide sequence ID" value="NZ_JAFHKK010000008.1"/>
</dbReference>
<accession>A0ABS2WRE7</accession>
<keyword evidence="6" id="KW-1185">Reference proteome</keyword>
<keyword evidence="4" id="KW-0378">Hydrolase</keyword>
<dbReference type="EMBL" id="JAFHKK010000008">
    <property type="protein sequence ID" value="MBN2964160.1"/>
    <property type="molecule type" value="Genomic_DNA"/>
</dbReference>
<name>A0ABS2WRE7_9BACT</name>
<dbReference type="PANTHER" id="PTHR30302:SF1">
    <property type="entry name" value="HYDROGENASE 2 MATURATION PROTEASE"/>
    <property type="match status" value="1"/>
</dbReference>
<evidence type="ECO:0000256" key="1">
    <source>
        <dbReference type="ARBA" id="ARBA00006814"/>
    </source>
</evidence>
<dbReference type="Proteomes" id="UP000703590">
    <property type="component" value="Unassembled WGS sequence"/>
</dbReference>
<evidence type="ECO:0000256" key="3">
    <source>
        <dbReference type="ARBA" id="ARBA00022750"/>
    </source>
</evidence>
<dbReference type="Gene3D" id="3.40.50.1450">
    <property type="entry name" value="HybD-like"/>
    <property type="match status" value="1"/>
</dbReference>
<keyword evidence="2" id="KW-0645">Protease</keyword>
<gene>
    <name evidence="5" type="ORF">JWV37_05165</name>
</gene>
<evidence type="ECO:0000313" key="6">
    <source>
        <dbReference type="Proteomes" id="UP000703590"/>
    </source>
</evidence>
<protein>
    <submittedName>
        <fullName evidence="5">HyaD/HybD family hydrogenase maturation endopeptidase</fullName>
    </submittedName>
</protein>
<dbReference type="CDD" id="cd06062">
    <property type="entry name" value="H2MP_MemB-H2up"/>
    <property type="match status" value="1"/>
</dbReference>
<dbReference type="NCBIfam" id="TIGR00072">
    <property type="entry name" value="hydrog_prot"/>
    <property type="match status" value="1"/>
</dbReference>
<dbReference type="PANTHER" id="PTHR30302">
    <property type="entry name" value="HYDROGENASE 1 MATURATION PROTEASE"/>
    <property type="match status" value="1"/>
</dbReference>
<evidence type="ECO:0000256" key="4">
    <source>
        <dbReference type="ARBA" id="ARBA00022801"/>
    </source>
</evidence>
<keyword evidence="3" id="KW-0064">Aspartyl protease</keyword>
<dbReference type="PRINTS" id="PR00446">
    <property type="entry name" value="HYDRGNUPTAKE"/>
</dbReference>
<dbReference type="InterPro" id="IPR000671">
    <property type="entry name" value="Peptidase_A31"/>
</dbReference>
<proteinExistence type="inferred from homology"/>
<evidence type="ECO:0000256" key="2">
    <source>
        <dbReference type="ARBA" id="ARBA00022670"/>
    </source>
</evidence>
<reference evidence="6" key="1">
    <citation type="submission" date="2021-02" db="EMBL/GenBank/DDBJ databases">
        <title>Sulfurospirillum tamanensis sp. nov.</title>
        <authorList>
            <person name="Merkel A.Y."/>
        </authorList>
    </citation>
    <scope>NUCLEOTIDE SEQUENCE [LARGE SCALE GENOMIC DNA]</scope>
    <source>
        <strain evidence="6">T05b</strain>
    </source>
</reference>